<dbReference type="EMBL" id="JARGDL010000001">
    <property type="protein sequence ID" value="MDF1610600.1"/>
    <property type="molecule type" value="Genomic_DNA"/>
</dbReference>
<comment type="caution">
    <text evidence="5">The sequence shown here is derived from an EMBL/GenBank/DDBJ whole genome shotgun (WGS) entry which is preliminary data.</text>
</comment>
<sequence length="361" mass="39908">MKKFFIFLLLSLTFINLHLAQNKNDLINNSRKTIITDVVKNVSPAVVGVNVTEIRQYRDIWSLDPFWRQWFGDRVYNQQIKSLGSGAIISPDGYILTNDHVAGSAVEATVTLTDGRHYTAKTIMSDPISDICLLKIDAENLPYIKLGNSDDIMIGEWVVALGNPFGLFDINDKPTVTVGVISATNMNLGSANNRYYVNMIQTDAAINSGNSGGPLVNADGELIGMNTLIFTAQGSSGNVGVGFAIPVNKIKRIIDELKSNGKVDRDFWTGLNVMTVDESLAKTYDLKSNRGCIITQISKNSPALKAGLKVEDIILAINEYRINNENTLIGVLQEFRVNDVINVKVLRDEKELNIKLKLEKR</sequence>
<dbReference type="Pfam" id="PF13180">
    <property type="entry name" value="PDZ_2"/>
    <property type="match status" value="1"/>
</dbReference>
<organism evidence="5 6">
    <name type="scientific">Stygiobacter electus</name>
    <dbReference type="NCBI Taxonomy" id="3032292"/>
    <lineage>
        <taxon>Bacteria</taxon>
        <taxon>Pseudomonadati</taxon>
        <taxon>Ignavibacteriota</taxon>
        <taxon>Ignavibacteria</taxon>
        <taxon>Ignavibacteriales</taxon>
        <taxon>Melioribacteraceae</taxon>
        <taxon>Stygiobacter</taxon>
    </lineage>
</organism>
<dbReference type="InterPro" id="IPR051201">
    <property type="entry name" value="Chloro_Bact_Ser_Proteases"/>
</dbReference>
<dbReference type="Pfam" id="PF13365">
    <property type="entry name" value="Trypsin_2"/>
    <property type="match status" value="1"/>
</dbReference>
<keyword evidence="3" id="KW-0732">Signal</keyword>
<dbReference type="PANTHER" id="PTHR43343">
    <property type="entry name" value="PEPTIDASE S12"/>
    <property type="match status" value="1"/>
</dbReference>
<evidence type="ECO:0000256" key="3">
    <source>
        <dbReference type="SAM" id="SignalP"/>
    </source>
</evidence>
<dbReference type="SMART" id="SM00228">
    <property type="entry name" value="PDZ"/>
    <property type="match status" value="1"/>
</dbReference>
<evidence type="ECO:0000256" key="1">
    <source>
        <dbReference type="ARBA" id="ARBA00022670"/>
    </source>
</evidence>
<keyword evidence="6" id="KW-1185">Reference proteome</keyword>
<dbReference type="InterPro" id="IPR036034">
    <property type="entry name" value="PDZ_sf"/>
</dbReference>
<dbReference type="PRINTS" id="PR00834">
    <property type="entry name" value="PROTEASES2C"/>
</dbReference>
<feature type="signal peptide" evidence="3">
    <location>
        <begin position="1"/>
        <end position="20"/>
    </location>
</feature>
<keyword evidence="2" id="KW-0378">Hydrolase</keyword>
<dbReference type="Gene3D" id="2.40.10.120">
    <property type="match status" value="1"/>
</dbReference>
<dbReference type="Proteomes" id="UP001221302">
    <property type="component" value="Unassembled WGS sequence"/>
</dbReference>
<dbReference type="InterPro" id="IPR001478">
    <property type="entry name" value="PDZ"/>
</dbReference>
<reference evidence="5" key="1">
    <citation type="submission" date="2023-03" db="EMBL/GenBank/DDBJ databases">
        <title>Stygiobacter electus gen. nov., sp. nov., facultatively anaerobic thermotolerant bacterium of the class Ignavibacteria from a well of Yessentuki mineral water deposit.</title>
        <authorList>
            <person name="Podosokorskaya O.A."/>
            <person name="Elcheninov A.G."/>
            <person name="Petrova N.F."/>
            <person name="Zavarzina D.G."/>
            <person name="Kublanov I.V."/>
            <person name="Merkel A.Y."/>
        </authorList>
    </citation>
    <scope>NUCLEOTIDE SEQUENCE</scope>
    <source>
        <strain evidence="5">09-Me</strain>
    </source>
</reference>
<proteinExistence type="predicted"/>
<evidence type="ECO:0000259" key="4">
    <source>
        <dbReference type="SMART" id="SM00228"/>
    </source>
</evidence>
<dbReference type="GO" id="GO:0004252">
    <property type="term" value="F:serine-type endopeptidase activity"/>
    <property type="evidence" value="ECO:0007669"/>
    <property type="project" value="InterPro"/>
</dbReference>
<dbReference type="AlphaFoldDB" id="A0AAE3P0J2"/>
<evidence type="ECO:0000313" key="6">
    <source>
        <dbReference type="Proteomes" id="UP001221302"/>
    </source>
</evidence>
<dbReference type="InterPro" id="IPR001940">
    <property type="entry name" value="Peptidase_S1C"/>
</dbReference>
<dbReference type="PANTHER" id="PTHR43343:SF3">
    <property type="entry name" value="PROTEASE DO-LIKE 8, CHLOROPLASTIC"/>
    <property type="match status" value="1"/>
</dbReference>
<dbReference type="GO" id="GO:0006508">
    <property type="term" value="P:proteolysis"/>
    <property type="evidence" value="ECO:0007669"/>
    <property type="project" value="UniProtKB-KW"/>
</dbReference>
<feature type="domain" description="PDZ" evidence="4">
    <location>
        <begin position="267"/>
        <end position="349"/>
    </location>
</feature>
<evidence type="ECO:0000313" key="5">
    <source>
        <dbReference type="EMBL" id="MDF1610600.1"/>
    </source>
</evidence>
<dbReference type="SUPFAM" id="SSF50156">
    <property type="entry name" value="PDZ domain-like"/>
    <property type="match status" value="1"/>
</dbReference>
<dbReference type="RefSeq" id="WP_321534365.1">
    <property type="nucleotide sequence ID" value="NZ_JARGDL010000001.1"/>
</dbReference>
<protein>
    <submittedName>
        <fullName evidence="5">Trypsin-like peptidase domain-containing protein</fullName>
    </submittedName>
</protein>
<evidence type="ECO:0000256" key="2">
    <source>
        <dbReference type="ARBA" id="ARBA00022801"/>
    </source>
</evidence>
<feature type="chain" id="PRO_5042121117" evidence="3">
    <location>
        <begin position="21"/>
        <end position="361"/>
    </location>
</feature>
<dbReference type="InterPro" id="IPR009003">
    <property type="entry name" value="Peptidase_S1_PA"/>
</dbReference>
<accession>A0AAE3P0J2</accession>
<name>A0AAE3P0J2_9BACT</name>
<keyword evidence="1" id="KW-0645">Protease</keyword>
<gene>
    <name evidence="5" type="ORF">P0M35_00430</name>
</gene>
<dbReference type="Gene3D" id="2.30.42.10">
    <property type="match status" value="1"/>
</dbReference>
<dbReference type="SUPFAM" id="SSF50494">
    <property type="entry name" value="Trypsin-like serine proteases"/>
    <property type="match status" value="1"/>
</dbReference>